<organism evidence="1 2">
    <name type="scientific">Paramecium bursaria Chlorella virus MT325</name>
    <name type="common">PBCV-MT325</name>
    <dbReference type="NCBI Taxonomy" id="346932"/>
    <lineage>
        <taxon>Viruses</taxon>
        <taxon>Varidnaviria</taxon>
        <taxon>Bamfordvirae</taxon>
        <taxon>Nucleocytoviricota</taxon>
        <taxon>Megaviricetes</taxon>
        <taxon>Algavirales</taxon>
        <taxon>Phycodnaviridae</taxon>
        <taxon>Chlorovirus</taxon>
        <taxon>Chlorovirus conductrix</taxon>
        <taxon>Paramecium bursaria Chlorella virus A1</taxon>
    </lineage>
</organism>
<dbReference type="EMBL" id="DQ491001">
    <property type="protein sequence ID" value="ABT14035.1"/>
    <property type="molecule type" value="Genomic_DNA"/>
</dbReference>
<protein>
    <submittedName>
        <fullName evidence="1">Uncharacterized protein m481L</fullName>
    </submittedName>
</protein>
<evidence type="ECO:0000313" key="1">
    <source>
        <dbReference type="EMBL" id="ABT14035.1"/>
    </source>
</evidence>
<reference evidence="1 2" key="1">
    <citation type="journal article" date="2007" name="Virology">
        <title>Sequence and annotation of the 314-kb MT325 and the 321-kb FR483 viruses that infect Chlorella Pbi.</title>
        <authorList>
            <person name="Fitzgerald L.A."/>
            <person name="Graves M.V."/>
            <person name="Li X."/>
            <person name="Feldblyum T."/>
            <person name="Hartigan J."/>
            <person name="Van Etten J.L."/>
        </authorList>
    </citation>
    <scope>NUCLEOTIDE SEQUENCE [LARGE SCALE GENOMIC DNA]</scope>
    <source>
        <strain evidence="1 2">MT325</strain>
    </source>
</reference>
<proteinExistence type="predicted"/>
<name>A7IUL1_PBCVM</name>
<dbReference type="Proteomes" id="UP000246715">
    <property type="component" value="Segment"/>
</dbReference>
<organismHost>
    <name type="scientific">Paramecium bursaria</name>
    <dbReference type="NCBI Taxonomy" id="74790"/>
</organismHost>
<sequence>MFSFRSNRYIPGECVLIVAFIRGIWNMRGLVLEGRDATMLPLRPLRDQVRERGLISRKSILRLLPKVCF</sequence>
<accession>A7IUL1</accession>
<gene>
    <name evidence="1" type="primary">m481L</name>
    <name evidence="1" type="ORF">MT325_m481L</name>
</gene>
<evidence type="ECO:0000313" key="2">
    <source>
        <dbReference type="Proteomes" id="UP000246715"/>
    </source>
</evidence>